<sequence>MVGVAGGSRGCANCKRRKVKCDETFPKCLRCIKSKLECGGPVIGPVFRKQRVGDHCDNSISAVTRKAAQALDPDPVSRRLRNLLMTDDETRISAYERELRSRTGPSVLFKQSVQNQLRAFSSTPIPRELVLFPEYDLYHYCTNIFLDKFSVIGQPQRFGEFKKGNLWVEMLPQFVLSPVPSSTTFASRALIISHCSAVYRDADFALLAANWYVQALKYQKELVSMITADRENYFPVSDAVSIHKIALVEEDSSSLSSVQSPCTSGSTPTSSYDDLIKWSQSETPPAPRLSKQTALLPENSSMPLDIPVLATGQNVSSMRGNVMSFQDDSITAGMLLAIYEVLNCGSDSSWIKLLSGVYELLRLRGPEAYRTGFNSTLFQSIRGMMAVHGLVTRKKTVFNDTEWKTIPWELSPSDKLINHYLFDLVLEVPEYQEITDRLIMYSFTNDEVDPDDDLGYSSNLSKRTPRLRKRYHNRETWAELRETHEKLLDLDARLDKWWDEYSDSVREYARESLHFSPTVTFDPATGAPDVAQPRCPATTSDSEFFATHFFRPAVKYVTLRDSLLVVVYLATRMVVAYLLQLTVCFKYVDFDDSLCPNPMQSDPDVRAYIENKTGYMRDLANIICRSTNYIIVRSSNLAILNLLFPLRIAHSVVQDTLERGWIWNELRRMHDLGVRLSLADLHGANEDKHVDEWKKFKSLDVCAGCGEHVRPLMRCVIEGDGPNMDGRHLDTLLGV</sequence>
<keyword evidence="2" id="KW-1185">Reference proteome</keyword>
<evidence type="ECO:0000313" key="2">
    <source>
        <dbReference type="Proteomes" id="UP001433508"/>
    </source>
</evidence>
<proteinExistence type="predicted"/>
<name>A0ACC3SZZ9_LIPKO</name>
<organism evidence="1 2">
    <name type="scientific">Lipomyces kononenkoae</name>
    <name type="common">Yeast</name>
    <dbReference type="NCBI Taxonomy" id="34357"/>
    <lineage>
        <taxon>Eukaryota</taxon>
        <taxon>Fungi</taxon>
        <taxon>Dikarya</taxon>
        <taxon>Ascomycota</taxon>
        <taxon>Saccharomycotina</taxon>
        <taxon>Lipomycetes</taxon>
        <taxon>Lipomycetales</taxon>
        <taxon>Lipomycetaceae</taxon>
        <taxon>Lipomyces</taxon>
    </lineage>
</organism>
<gene>
    <name evidence="1" type="ORF">V1525DRAFT_388931</name>
</gene>
<reference evidence="2" key="1">
    <citation type="journal article" date="2024" name="Front. Bioeng. Biotechnol.">
        <title>Genome-scale model development and genomic sequencing of the oleaginous clade Lipomyces.</title>
        <authorList>
            <person name="Czajka J.J."/>
            <person name="Han Y."/>
            <person name="Kim J."/>
            <person name="Mondo S.J."/>
            <person name="Hofstad B.A."/>
            <person name="Robles A."/>
            <person name="Haridas S."/>
            <person name="Riley R."/>
            <person name="LaButti K."/>
            <person name="Pangilinan J."/>
            <person name="Andreopoulos W."/>
            <person name="Lipzen A."/>
            <person name="Yan J."/>
            <person name="Wang M."/>
            <person name="Ng V."/>
            <person name="Grigoriev I.V."/>
            <person name="Spatafora J.W."/>
            <person name="Magnuson J.K."/>
            <person name="Baker S.E."/>
            <person name="Pomraning K.R."/>
        </authorList>
    </citation>
    <scope>NUCLEOTIDE SEQUENCE [LARGE SCALE GENOMIC DNA]</scope>
    <source>
        <strain evidence="2">CBS 7786</strain>
    </source>
</reference>
<comment type="caution">
    <text evidence="1">The sequence shown here is derived from an EMBL/GenBank/DDBJ whole genome shotgun (WGS) entry which is preliminary data.</text>
</comment>
<protein>
    <submittedName>
        <fullName evidence="1">Uncharacterized protein</fullName>
    </submittedName>
</protein>
<evidence type="ECO:0000313" key="1">
    <source>
        <dbReference type="EMBL" id="KAK9236985.1"/>
    </source>
</evidence>
<dbReference type="EMBL" id="MU971376">
    <property type="protein sequence ID" value="KAK9236985.1"/>
    <property type="molecule type" value="Genomic_DNA"/>
</dbReference>
<dbReference type="Proteomes" id="UP001433508">
    <property type="component" value="Unassembled WGS sequence"/>
</dbReference>
<accession>A0ACC3SZZ9</accession>